<dbReference type="Proteomes" id="UP000708208">
    <property type="component" value="Unassembled WGS sequence"/>
</dbReference>
<keyword evidence="6" id="KW-1185">Reference proteome</keyword>
<dbReference type="PROSITE" id="PS50297">
    <property type="entry name" value="ANK_REP_REGION"/>
    <property type="match status" value="3"/>
</dbReference>
<dbReference type="PANTHER" id="PTHR24173:SF82">
    <property type="entry name" value="FI19351P1"/>
    <property type="match status" value="1"/>
</dbReference>
<sequence length="699" mass="78895">MFNKMWTLAKSSNQTGARSKENLIDDVHKEVRQAAPGARLSLILRNNLERLDKAERKEIVSVIDRDPMGGCAPLFIACKRGNLEIVEYLIEVCGADVEQKGVYEVIDDKTSHRVSPLWCAAVSGRLNIVKCLVKHGANVNSVSDTGSTPVRSACFMTNSEVVQYLVENAGADIQLPNYNGGTCLINSVQSSQLCEYLLSHGAKVNSQDIQLKTALHYAIQEHRFETTKLLLANGADPFLKNRYGDDALQASCLKGAILIFNYLLENIQSYSAERRAEMHELMGSTFLDEHHDIQMALHFWRKAIEIRSSAGQNIIPKEELGYTPLYARIKSADGTDIEVKEFVTRKDLDAISTDLDQIRINSLLIAERILIKSHKDVIFRIMYRGAAYADSSQYLFCIRLWRYALQLRIQKDSLLYADTCFTALALIRLYLDLDANRELNRESPLHPLQVEDLLGTFSLLVEHLPPCASLVRLKPVFKRQQESFDRCIRCCTHLIYLLRKTEKTLKQSVEFKKLTETLVKYDLRMCATGDSLLHQAVSVNNIVRSHFFVDEHQVCVFPSLEVAKFLIDCGADVNATNHNRQTPLHFVAPKETFNLQIVDLLLECGAHADQLDNQNQSALEILQSRARWFEFLPLQHITLKCIASRAVCSLGVTFHPGDLPRELEQFVELHRPTPTADGQGSSGNANKNNKMSKQARANH</sequence>
<dbReference type="AlphaFoldDB" id="A0A8J2KGJ2"/>
<keyword evidence="2 3" id="KW-0040">ANK repeat</keyword>
<reference evidence="5" key="1">
    <citation type="submission" date="2021-06" db="EMBL/GenBank/DDBJ databases">
        <authorList>
            <person name="Hodson N. C."/>
            <person name="Mongue J. A."/>
            <person name="Jaron S. K."/>
        </authorList>
    </citation>
    <scope>NUCLEOTIDE SEQUENCE</scope>
</reference>
<keyword evidence="1" id="KW-0677">Repeat</keyword>
<protein>
    <submittedName>
        <fullName evidence="5">Uncharacterized protein</fullName>
    </submittedName>
</protein>
<name>A0A8J2KGJ2_9HEXA</name>
<dbReference type="GO" id="GO:0005737">
    <property type="term" value="C:cytoplasm"/>
    <property type="evidence" value="ECO:0007669"/>
    <property type="project" value="UniProtKB-SubCell"/>
</dbReference>
<evidence type="ECO:0000313" key="5">
    <source>
        <dbReference type="EMBL" id="CAG7725605.1"/>
    </source>
</evidence>
<dbReference type="InterPro" id="IPR002110">
    <property type="entry name" value="Ankyrin_rpt"/>
</dbReference>
<dbReference type="EMBL" id="CAJVCH010124294">
    <property type="protein sequence ID" value="CAG7725605.1"/>
    <property type="molecule type" value="Genomic_DNA"/>
</dbReference>
<dbReference type="Pfam" id="PF12796">
    <property type="entry name" value="Ank_2"/>
    <property type="match status" value="3"/>
</dbReference>
<feature type="repeat" description="ANK" evidence="3">
    <location>
        <begin position="112"/>
        <end position="144"/>
    </location>
</feature>
<dbReference type="PROSITE" id="PS50088">
    <property type="entry name" value="ANK_REPEAT"/>
    <property type="match status" value="3"/>
</dbReference>
<evidence type="ECO:0000256" key="2">
    <source>
        <dbReference type="ARBA" id="ARBA00023043"/>
    </source>
</evidence>
<comment type="caution">
    <text evidence="5">The sequence shown here is derived from an EMBL/GenBank/DDBJ whole genome shotgun (WGS) entry which is preliminary data.</text>
</comment>
<feature type="compositionally biased region" description="Polar residues" evidence="4">
    <location>
        <begin position="676"/>
        <end position="699"/>
    </location>
</feature>
<dbReference type="OrthoDB" id="3246549at2759"/>
<evidence type="ECO:0000256" key="4">
    <source>
        <dbReference type="SAM" id="MobiDB-lite"/>
    </source>
</evidence>
<accession>A0A8J2KGJ2</accession>
<feature type="repeat" description="ANK" evidence="3">
    <location>
        <begin position="579"/>
        <end position="613"/>
    </location>
</feature>
<feature type="region of interest" description="Disordered" evidence="4">
    <location>
        <begin position="672"/>
        <end position="699"/>
    </location>
</feature>
<feature type="repeat" description="ANK" evidence="3">
    <location>
        <begin position="210"/>
        <end position="242"/>
    </location>
</feature>
<evidence type="ECO:0000256" key="1">
    <source>
        <dbReference type="ARBA" id="ARBA00022737"/>
    </source>
</evidence>
<dbReference type="PANTHER" id="PTHR24173">
    <property type="entry name" value="ANKYRIN REPEAT CONTAINING"/>
    <property type="match status" value="1"/>
</dbReference>
<dbReference type="SMART" id="SM00248">
    <property type="entry name" value="ANK"/>
    <property type="match status" value="8"/>
</dbReference>
<evidence type="ECO:0000313" key="6">
    <source>
        <dbReference type="Proteomes" id="UP000708208"/>
    </source>
</evidence>
<gene>
    <name evidence="5" type="ORF">AFUS01_LOCUS14556</name>
</gene>
<organism evidence="5 6">
    <name type="scientific">Allacma fusca</name>
    <dbReference type="NCBI Taxonomy" id="39272"/>
    <lineage>
        <taxon>Eukaryota</taxon>
        <taxon>Metazoa</taxon>
        <taxon>Ecdysozoa</taxon>
        <taxon>Arthropoda</taxon>
        <taxon>Hexapoda</taxon>
        <taxon>Collembola</taxon>
        <taxon>Symphypleona</taxon>
        <taxon>Sminthuridae</taxon>
        <taxon>Allacma</taxon>
    </lineage>
</organism>
<proteinExistence type="predicted"/>
<evidence type="ECO:0000256" key="3">
    <source>
        <dbReference type="PROSITE-ProRule" id="PRU00023"/>
    </source>
</evidence>